<sequence length="339" mass="36925">MSTTEVVHGGSGSSEHIELVVVEGRRPKSPVQVARVAPADPRRKAGDVAKHASTESAARNASEPVETTTPQKLYRETVVGSVATDHEGSTNRDRSDGRTETPLEEQDIADALTPETYPLTGPSLSVVVDDGSVTRTAAEAAHEDPFESIEAAMVMVAFMGGIIATGPRTVARYGIWLPFLTLGFFWSKPRQDLVAEFLWDVIFVLLASRFGFLIVVPVMMSVIWQHIRHGGLRRIGEHSLSRFSRESTDEVKMVVFKVHARRALGAGGKGMKEAEREEDMKNNLRSIHVTDAARSFYFQGPAVLLDISDPRGPAPTSMGARSHWVGSSHNACVTIVRAT</sequence>
<gene>
    <name evidence="3" type="ORF">POSPLADRAFT_1045775</name>
</gene>
<proteinExistence type="predicted"/>
<feature type="compositionally biased region" description="Basic and acidic residues" evidence="1">
    <location>
        <begin position="40"/>
        <end position="53"/>
    </location>
</feature>
<evidence type="ECO:0000256" key="2">
    <source>
        <dbReference type="SAM" id="Phobius"/>
    </source>
</evidence>
<name>A0A1X6N483_9APHY</name>
<reference evidence="3 4" key="1">
    <citation type="submission" date="2017-04" db="EMBL/GenBank/DDBJ databases">
        <title>Genome Sequence of the Model Brown-Rot Fungus Postia placenta SB12.</title>
        <authorList>
            <consortium name="DOE Joint Genome Institute"/>
            <person name="Gaskell J."/>
            <person name="Kersten P."/>
            <person name="Larrondo L.F."/>
            <person name="Canessa P."/>
            <person name="Martinez D."/>
            <person name="Hibbett D."/>
            <person name="Schmoll M."/>
            <person name="Kubicek C.P."/>
            <person name="Martinez A.T."/>
            <person name="Yadav J."/>
            <person name="Master E."/>
            <person name="Magnuson J.K."/>
            <person name="James T."/>
            <person name="Yaver D."/>
            <person name="Berka R."/>
            <person name="Labutti K."/>
            <person name="Lipzen A."/>
            <person name="Aerts A."/>
            <person name="Barry K."/>
            <person name="Henrissat B."/>
            <person name="Blanchette R."/>
            <person name="Grigoriev I."/>
            <person name="Cullen D."/>
        </authorList>
    </citation>
    <scope>NUCLEOTIDE SEQUENCE [LARGE SCALE GENOMIC DNA]</scope>
    <source>
        <strain evidence="3 4">MAD-698-R-SB12</strain>
    </source>
</reference>
<keyword evidence="2" id="KW-0472">Membrane</keyword>
<evidence type="ECO:0000313" key="4">
    <source>
        <dbReference type="Proteomes" id="UP000194127"/>
    </source>
</evidence>
<feature type="compositionally biased region" description="Polar residues" evidence="1">
    <location>
        <begin position="54"/>
        <end position="71"/>
    </location>
</feature>
<dbReference type="RefSeq" id="XP_024340245.1">
    <property type="nucleotide sequence ID" value="XM_024478857.1"/>
</dbReference>
<feature type="transmembrane region" description="Helical" evidence="2">
    <location>
        <begin position="198"/>
        <end position="224"/>
    </location>
</feature>
<protein>
    <submittedName>
        <fullName evidence="3">Uncharacterized protein</fullName>
    </submittedName>
</protein>
<dbReference type="AlphaFoldDB" id="A0A1X6N483"/>
<feature type="compositionally biased region" description="Basic and acidic residues" evidence="1">
    <location>
        <begin position="15"/>
        <end position="26"/>
    </location>
</feature>
<feature type="transmembrane region" description="Helical" evidence="2">
    <location>
        <begin position="169"/>
        <end position="186"/>
    </location>
</feature>
<feature type="region of interest" description="Disordered" evidence="1">
    <location>
        <begin position="1"/>
        <end position="102"/>
    </location>
</feature>
<evidence type="ECO:0000256" key="1">
    <source>
        <dbReference type="SAM" id="MobiDB-lite"/>
    </source>
</evidence>
<evidence type="ECO:0000313" key="3">
    <source>
        <dbReference type="EMBL" id="OSX63451.1"/>
    </source>
</evidence>
<dbReference type="OrthoDB" id="10273237at2759"/>
<dbReference type="GeneID" id="36323807"/>
<accession>A0A1X6N483</accession>
<feature type="compositionally biased region" description="Basic and acidic residues" evidence="1">
    <location>
        <begin position="84"/>
        <end position="101"/>
    </location>
</feature>
<keyword evidence="4" id="KW-1185">Reference proteome</keyword>
<dbReference type="Proteomes" id="UP000194127">
    <property type="component" value="Unassembled WGS sequence"/>
</dbReference>
<dbReference type="EMBL" id="KZ110595">
    <property type="protein sequence ID" value="OSX63451.1"/>
    <property type="molecule type" value="Genomic_DNA"/>
</dbReference>
<keyword evidence="2" id="KW-1133">Transmembrane helix</keyword>
<keyword evidence="2" id="KW-0812">Transmembrane</keyword>
<organism evidence="3 4">
    <name type="scientific">Postia placenta MAD-698-R-SB12</name>
    <dbReference type="NCBI Taxonomy" id="670580"/>
    <lineage>
        <taxon>Eukaryota</taxon>
        <taxon>Fungi</taxon>
        <taxon>Dikarya</taxon>
        <taxon>Basidiomycota</taxon>
        <taxon>Agaricomycotina</taxon>
        <taxon>Agaricomycetes</taxon>
        <taxon>Polyporales</taxon>
        <taxon>Adustoporiaceae</taxon>
        <taxon>Rhodonia</taxon>
    </lineage>
</organism>